<accession>A0A8J4EZN1</accession>
<evidence type="ECO:0000259" key="3">
    <source>
        <dbReference type="PROSITE" id="PS50022"/>
    </source>
</evidence>
<feature type="region of interest" description="Disordered" evidence="1">
    <location>
        <begin position="1466"/>
        <end position="1502"/>
    </location>
</feature>
<feature type="domain" description="F5/8 type C" evidence="3">
    <location>
        <begin position="2396"/>
        <end position="2513"/>
    </location>
</feature>
<feature type="domain" description="F5/8 type C" evidence="3">
    <location>
        <begin position="574"/>
        <end position="706"/>
    </location>
</feature>
<proteinExistence type="predicted"/>
<feature type="region of interest" description="Disordered" evidence="1">
    <location>
        <begin position="263"/>
        <end position="368"/>
    </location>
</feature>
<dbReference type="InterPro" id="IPR051941">
    <property type="entry name" value="BG_Antigen-Binding_Lectin"/>
</dbReference>
<feature type="compositionally biased region" description="Pro residues" evidence="1">
    <location>
        <begin position="270"/>
        <end position="363"/>
    </location>
</feature>
<feature type="compositionally biased region" description="Pro residues" evidence="1">
    <location>
        <begin position="2038"/>
        <end position="2068"/>
    </location>
</feature>
<dbReference type="EMBL" id="BNCO01000019">
    <property type="protein sequence ID" value="GIL54775.1"/>
    <property type="molecule type" value="Genomic_DNA"/>
</dbReference>
<feature type="region of interest" description="Disordered" evidence="1">
    <location>
        <begin position="893"/>
        <end position="935"/>
    </location>
</feature>
<feature type="region of interest" description="Disordered" evidence="1">
    <location>
        <begin position="524"/>
        <end position="552"/>
    </location>
</feature>
<feature type="non-terminal residue" evidence="4">
    <location>
        <position position="1"/>
    </location>
</feature>
<feature type="compositionally biased region" description="Pro residues" evidence="1">
    <location>
        <begin position="896"/>
        <end position="932"/>
    </location>
</feature>
<feature type="signal peptide" evidence="2">
    <location>
        <begin position="1"/>
        <end position="23"/>
    </location>
</feature>
<dbReference type="Proteomes" id="UP000747399">
    <property type="component" value="Unassembled WGS sequence"/>
</dbReference>
<evidence type="ECO:0000313" key="5">
    <source>
        <dbReference type="Proteomes" id="UP000747399"/>
    </source>
</evidence>
<feature type="domain" description="F5/8 type C" evidence="3">
    <location>
        <begin position="1145"/>
        <end position="1273"/>
    </location>
</feature>
<evidence type="ECO:0000256" key="1">
    <source>
        <dbReference type="SAM" id="MobiDB-lite"/>
    </source>
</evidence>
<feature type="chain" id="PRO_5035208959" description="F5/8 type C domain-containing protein" evidence="2">
    <location>
        <begin position="24"/>
        <end position="2513"/>
    </location>
</feature>
<feature type="region of interest" description="Disordered" evidence="1">
    <location>
        <begin position="709"/>
        <end position="741"/>
    </location>
</feature>
<feature type="compositionally biased region" description="Pro residues" evidence="1">
    <location>
        <begin position="1654"/>
        <end position="1685"/>
    </location>
</feature>
<feature type="region of interest" description="Disordered" evidence="1">
    <location>
        <begin position="1276"/>
        <end position="1314"/>
    </location>
</feature>
<feature type="domain" description="F5/8 type C" evidence="3">
    <location>
        <begin position="943"/>
        <end position="1084"/>
    </location>
</feature>
<evidence type="ECO:0000313" key="4">
    <source>
        <dbReference type="EMBL" id="GIL54775.1"/>
    </source>
</evidence>
<gene>
    <name evidence="4" type="ORF">Vafri_10482</name>
</gene>
<feature type="compositionally biased region" description="Pro residues" evidence="1">
    <location>
        <begin position="2228"/>
        <end position="2361"/>
    </location>
</feature>
<dbReference type="PROSITE" id="PS50022">
    <property type="entry name" value="FA58C_3"/>
    <property type="match status" value="8"/>
</dbReference>
<organism evidence="4 5">
    <name type="scientific">Volvox africanus</name>
    <dbReference type="NCBI Taxonomy" id="51714"/>
    <lineage>
        <taxon>Eukaryota</taxon>
        <taxon>Viridiplantae</taxon>
        <taxon>Chlorophyta</taxon>
        <taxon>core chlorophytes</taxon>
        <taxon>Chlorophyceae</taxon>
        <taxon>CS clade</taxon>
        <taxon>Chlamydomonadales</taxon>
        <taxon>Volvocaceae</taxon>
        <taxon>Volvox</taxon>
    </lineage>
</organism>
<feature type="compositionally biased region" description="Pro residues" evidence="1">
    <location>
        <begin position="1846"/>
        <end position="1876"/>
    </location>
</feature>
<feature type="domain" description="F5/8 type C" evidence="3">
    <location>
        <begin position="1520"/>
        <end position="1648"/>
    </location>
</feature>
<evidence type="ECO:0000256" key="2">
    <source>
        <dbReference type="SAM" id="SignalP"/>
    </source>
</evidence>
<keyword evidence="2" id="KW-0732">Signal</keyword>
<dbReference type="PRINTS" id="PR01217">
    <property type="entry name" value="PRICHEXTENSN"/>
</dbReference>
<dbReference type="PANTHER" id="PTHR45713">
    <property type="entry name" value="FTP DOMAIN-CONTAINING PROTEIN"/>
    <property type="match status" value="1"/>
</dbReference>
<feature type="region of interest" description="Disordered" evidence="1">
    <location>
        <begin position="1654"/>
        <end position="1688"/>
    </location>
</feature>
<reference evidence="4" key="1">
    <citation type="journal article" date="2021" name="Proc. Natl. Acad. Sci. U.S.A.">
        <title>Three genomes in the algal genus Volvox reveal the fate of a haploid sex-determining region after a transition to homothallism.</title>
        <authorList>
            <person name="Yamamoto K."/>
            <person name="Hamaji T."/>
            <person name="Kawai-Toyooka H."/>
            <person name="Matsuzaki R."/>
            <person name="Takahashi F."/>
            <person name="Nishimura Y."/>
            <person name="Kawachi M."/>
            <person name="Noguchi H."/>
            <person name="Minakuchi Y."/>
            <person name="Umen J.G."/>
            <person name="Toyoda A."/>
            <person name="Nozaki H."/>
        </authorList>
    </citation>
    <scope>NUCLEOTIDE SEQUENCE</scope>
    <source>
        <strain evidence="4">NIES-3780</strain>
    </source>
</reference>
<name>A0A8J4EZN1_9CHLO</name>
<feature type="compositionally biased region" description="Pro residues" evidence="1">
    <location>
        <begin position="1090"/>
        <end position="1121"/>
    </location>
</feature>
<feature type="compositionally biased region" description="Pro residues" evidence="1">
    <location>
        <begin position="1466"/>
        <end position="1496"/>
    </location>
</feature>
<protein>
    <recommendedName>
        <fullName evidence="3">F5/8 type C domain-containing protein</fullName>
    </recommendedName>
</protein>
<feature type="compositionally biased region" description="Pro residues" evidence="1">
    <location>
        <begin position="709"/>
        <end position="740"/>
    </location>
</feature>
<feature type="compositionally biased region" description="Pro residues" evidence="1">
    <location>
        <begin position="1276"/>
        <end position="1307"/>
    </location>
</feature>
<dbReference type="InterPro" id="IPR008979">
    <property type="entry name" value="Galactose-bd-like_sf"/>
</dbReference>
<feature type="compositionally biased region" description="Pro residues" evidence="1">
    <location>
        <begin position="524"/>
        <end position="550"/>
    </location>
</feature>
<dbReference type="Pfam" id="PF00754">
    <property type="entry name" value="F5_F8_type_C"/>
    <property type="match status" value="1"/>
</dbReference>
<dbReference type="Gene3D" id="2.60.120.260">
    <property type="entry name" value="Galactose-binding domain-like"/>
    <property type="match status" value="11"/>
</dbReference>
<feature type="domain" description="F5/8 type C" evidence="3">
    <location>
        <begin position="1331"/>
        <end position="1459"/>
    </location>
</feature>
<feature type="region of interest" description="Disordered" evidence="1">
    <location>
        <begin position="2225"/>
        <end position="2361"/>
    </location>
</feature>
<feature type="region of interest" description="Disordered" evidence="1">
    <location>
        <begin position="2038"/>
        <end position="2071"/>
    </location>
</feature>
<sequence>MASQGPLGLLILLCFSIILKLEAIDLSAYIRSRFLGSGVSLESPKRDPSCDISPARSLVCQVESTILRLLPFSSGALLEVANIVRSYPAAADWLFSRWKDGSLAGIVTEAFEDIGGPPAKEVLHPVLRVFLQTETGSVITDKLLDSATPAGGAIDQVLVLGQSLLSYLRHWVAHASEPSREVLYAISEEIVSEEGRLTVREVVLDSISVARTFAKSVLDAVMSDGSGLQQALKLSKADRRALEPFLESFLRLLDVAEDAVNAFYDDENKPPPPRPPKPPSPSSPPRPPSPAPRPPSPPRPPNPTPSPPSPPQPPKPPSPAPQPPRPPPPPSPRPPRPPSPPQPPFPSPPPPRPPTPPSPPLPPDSGNLALGKAAYSSGGYYPASWAVDGNISTIASTYPDNYYRWLSIDLGARYDISRIVLWNDDTGGCCYNDLLNAEIRVGPYSITSLDEANIYMSQNTLVWTPTPSSIGYGAGQAYTLDLSPPVMGRWITVKGVPYYYNSLRIAEIEAYGKFSRPWPPLPPSPPVPSPSPPSPSPPSPPMPRPPPHPPGALGGNLALGKAAYASGRFYPASWAVDGNISTIASTYPDSYYKWLSIDLGARYDISRIVLWNDDTGGCCYNDLLNAEIRVGPYSITSQDEANIYMSQNALVWTPNSSSIGYEPGQAYTMDLNPPVTGRWITIKGDTYYHGSPYYLLRVAEIEVYGKHSPPLPPSPPVPSPSPRPPSPPSPPMPRPPPHPPGVFGGNLALGKAAYASGRFYPASWAVDGNISTIASTYPDNYYRWLSIDLGARYDISRIVLWNDDTGNCCYYHLLSSEIRVGPYGITSQDEANIYMNNNTLVWTPTPGSIGNEAGQPYIMDLSPPVMGRWITVKGVPYYYDSLRIAEMEVYGVLSPSSPPPPPSPPVPSPSPAPPNPPSPPSPPMPRPPPHPPGALGGNLALGKAAYASDGYYPASWAVDGNISTIASTYPDNYYRWLSIDLGARYDISRIVLWNDDTGGCCYYHLLSSEIRVGPYGITSQDEANIYMNNNTLVWTPTPSSIGNEAGQPYIMDLSPPVMGRWITVKGVPYYYDSLRIAEIEAYGKLTPPWPPSPPPPPAPSPSPPPPSPPSPPTPRPPPHPPGAFGGNLALGKTAYSSGGYYPASWAVDGNISTIASSYLDGYYKWLSIDLGARYDISRIVLWNDDTGSCCYNDLLSSEIRVGPYSITSRDEANSLMNQNTLVWMPNSSSIGYEAGQPYTMDLDPPVMGRWITVKGAPYYYDSLRISEIEAYGKLSPPLPPSPPVPSPSPRPPSPPSPPMPRPPPHPPGEFGGNLALGKTAYSSGRYYPATWAVDGNISTIASTYPDNYYKWLSIDLGARYDISRIVLWNDDTGGCCYNELLYAEIRVGPYSITSQDEANIYMNNNTLMWTPTPSSIGNEAGQPYTMDLDPPVMGRWITVKGASYYYNSMRIAEIEVYGKLTPPWPPSPPPPPAPSPSPPPPSPPSPPTPRPPPHPPGAFGGNLALGKTAYSSGGYYPASWAVDGNISTIASSYPDNYYRWLSIDLGAKYDISRIVLWNDDTGGCCYNELLSSEIRVGPYSITSQDEANIYMNNNTLVWTPTPSSIGNEAGQPYIMDLSPPVMGRWITVKGASYYYNSLWMAEIEAYGKLTPPWPPSPPSPPAPSPSPPPPSPPNPPTPRPPPHPPGALGGNLALGKAAYSSGGYYPASWAVDGNISTIASTYPDNYYKWLSIDLGARYDISRIVLWNDDTGGCCYNELLSSEIRVGPYSITSRDEANIYMNNNTLMWTPTPSSIGNEAGQPYTMDLDPPVMGRWITVQGTNYYFYYYSLRIAEIEVYGKLTPPWPPSPPPPPAPSPSPPPPSPPSPPMPRPPPHPPGAFGGNLALGKTAYSSGGYHPASWAVDGNISTIASTYPDNDYRWLSIDLGARYDISRIVLWNDYTGDCCYKELLSSEIRVGPYSITSRDEATSLMSQNTLVWTPNSSSIGYEAGQPYTMDLDPPVMGRWITVKGLTITYYFNSYLRVAEIEVYGKLTPPWPPSPPPPPAPSPSPPPPSPPSPPMPRPPPHPPGAFGGNLALGKTAYASGGYYPASWAVDGNISTIASTYPDNDYRWLSIDLGARYDISRIVLWNDYTGGCCYKELLSSEIRVGPYSITSQDEANRLMNRNTLVWMPNSSSIGYEAGQPYTMDLDPPVMGRWITVKGATVIYYYYNSNPLRIAEVEVYGTKEPSPPLPLRPPLPPSPPRPLIGPPPPMPPRPPRPPRSPPPRPPLPPSPSPRPPRPPSPPLPPHPRPRPSSPPLPPSPRPSPPSPPVPSSPPPRPPRPSPVPPSPPLPPRPPSPAPSPPRPPSPPPSPSPRSPLPPVNIALSKPAYPANSNFWRAATYAVDGNYSTLMDTWSEKAYRWLSVDLGAVCNISRFVIVKRQNYYSSYSTVDEVRIGYRNISVLNDTWAIQNNPLVKSIAPNTTAAEVIAYGSYNYSKYTVTLDPPVRGRWVTVEGQLEKCESISRLSKVIG</sequence>
<keyword evidence="5" id="KW-1185">Reference proteome</keyword>
<dbReference type="PANTHER" id="PTHR45713:SF6">
    <property type="entry name" value="F5_8 TYPE C DOMAIN-CONTAINING PROTEIN"/>
    <property type="match status" value="1"/>
</dbReference>
<feature type="domain" description="F5/8 type C" evidence="3">
    <location>
        <begin position="764"/>
        <end position="892"/>
    </location>
</feature>
<dbReference type="InterPro" id="IPR000421">
    <property type="entry name" value="FA58C"/>
</dbReference>
<dbReference type="Pfam" id="PF22633">
    <property type="entry name" value="F5_F8_type_C_2"/>
    <property type="match status" value="10"/>
</dbReference>
<dbReference type="SUPFAM" id="SSF49785">
    <property type="entry name" value="Galactose-binding domain-like"/>
    <property type="match status" value="11"/>
</dbReference>
<feature type="domain" description="F5/8 type C" evidence="3">
    <location>
        <begin position="1709"/>
        <end position="1839"/>
    </location>
</feature>
<feature type="region of interest" description="Disordered" evidence="1">
    <location>
        <begin position="1090"/>
        <end position="1126"/>
    </location>
</feature>
<comment type="caution">
    <text evidence="4">The sequence shown here is derived from an EMBL/GenBank/DDBJ whole genome shotgun (WGS) entry which is preliminary data.</text>
</comment>
<feature type="region of interest" description="Disordered" evidence="1">
    <location>
        <begin position="1846"/>
        <end position="1882"/>
    </location>
</feature>